<reference evidence="1 2" key="1">
    <citation type="journal article" date="2018" name="Sci. Data">
        <title>The draft genome sequence of cork oak.</title>
        <authorList>
            <person name="Ramos A.M."/>
            <person name="Usie A."/>
            <person name="Barbosa P."/>
            <person name="Barros P.M."/>
            <person name="Capote T."/>
            <person name="Chaves I."/>
            <person name="Simoes F."/>
            <person name="Abreu I."/>
            <person name="Carrasquinho I."/>
            <person name="Faro C."/>
            <person name="Guimaraes J.B."/>
            <person name="Mendonca D."/>
            <person name="Nobrega F."/>
            <person name="Rodrigues L."/>
            <person name="Saibo N.J.M."/>
            <person name="Varela M.C."/>
            <person name="Egas C."/>
            <person name="Matos J."/>
            <person name="Miguel C.M."/>
            <person name="Oliveira M.M."/>
            <person name="Ricardo C.P."/>
            <person name="Goncalves S."/>
        </authorList>
    </citation>
    <scope>NUCLEOTIDE SEQUENCE [LARGE SCALE GENOMIC DNA]</scope>
    <source>
        <strain evidence="2">cv. HL8</strain>
    </source>
</reference>
<keyword evidence="2" id="KW-1185">Reference proteome</keyword>
<proteinExistence type="predicted"/>
<accession>A0AAW0L9H1</accession>
<dbReference type="EMBL" id="PKMF04000147">
    <property type="protein sequence ID" value="KAK7847026.1"/>
    <property type="molecule type" value="Genomic_DNA"/>
</dbReference>
<organism evidence="1 2">
    <name type="scientific">Quercus suber</name>
    <name type="common">Cork oak</name>
    <dbReference type="NCBI Taxonomy" id="58331"/>
    <lineage>
        <taxon>Eukaryota</taxon>
        <taxon>Viridiplantae</taxon>
        <taxon>Streptophyta</taxon>
        <taxon>Embryophyta</taxon>
        <taxon>Tracheophyta</taxon>
        <taxon>Spermatophyta</taxon>
        <taxon>Magnoliopsida</taxon>
        <taxon>eudicotyledons</taxon>
        <taxon>Gunneridae</taxon>
        <taxon>Pentapetalae</taxon>
        <taxon>rosids</taxon>
        <taxon>fabids</taxon>
        <taxon>Fagales</taxon>
        <taxon>Fagaceae</taxon>
        <taxon>Quercus</taxon>
    </lineage>
</organism>
<evidence type="ECO:0000313" key="2">
    <source>
        <dbReference type="Proteomes" id="UP000237347"/>
    </source>
</evidence>
<protein>
    <submittedName>
        <fullName evidence="1">Uncharacterized protein</fullName>
    </submittedName>
</protein>
<evidence type="ECO:0000313" key="1">
    <source>
        <dbReference type="EMBL" id="KAK7847026.1"/>
    </source>
</evidence>
<dbReference type="Proteomes" id="UP000237347">
    <property type="component" value="Unassembled WGS sequence"/>
</dbReference>
<comment type="caution">
    <text evidence="1">The sequence shown here is derived from an EMBL/GenBank/DDBJ whole genome shotgun (WGS) entry which is preliminary data.</text>
</comment>
<name>A0AAW0L9H1_QUESU</name>
<gene>
    <name evidence="1" type="ORF">CFP56_007199</name>
</gene>
<dbReference type="AlphaFoldDB" id="A0AAW0L9H1"/>
<sequence length="187" mass="20915">MESVYQYHCWEDDQNDVPNNTTTQLPCHCFLIRLYFYHALRLEYPQRNLVPLTSFNQSTLVPCNAFFAVGPTILANIFSNTGVSQDFLDAATPSILSFASVMFNDARNIGRVLFPIAVFVLVVTPYDERDQIDRAIRESMEARTVKTVPAAKSSIDGLKKAEVDVGVAEHDAEANSGGEDYEVERAE</sequence>